<feature type="compositionally biased region" description="Basic residues" evidence="1">
    <location>
        <begin position="452"/>
        <end position="463"/>
    </location>
</feature>
<reference evidence="2" key="2">
    <citation type="submission" date="2023-05" db="EMBL/GenBank/DDBJ databases">
        <authorList>
            <consortium name="Lawrence Berkeley National Laboratory"/>
            <person name="Steindorff A."/>
            <person name="Hensen N."/>
            <person name="Bonometti L."/>
            <person name="Westerberg I."/>
            <person name="Brannstrom I.O."/>
            <person name="Guillou S."/>
            <person name="Cros-Aarteil S."/>
            <person name="Calhoun S."/>
            <person name="Haridas S."/>
            <person name="Kuo A."/>
            <person name="Mondo S."/>
            <person name="Pangilinan J."/>
            <person name="Riley R."/>
            <person name="Labutti K."/>
            <person name="Andreopoulos B."/>
            <person name="Lipzen A."/>
            <person name="Chen C."/>
            <person name="Yanf M."/>
            <person name="Daum C."/>
            <person name="Ng V."/>
            <person name="Clum A."/>
            <person name="Ohm R."/>
            <person name="Martin F."/>
            <person name="Silar P."/>
            <person name="Natvig D."/>
            <person name="Lalanne C."/>
            <person name="Gautier V."/>
            <person name="Ament-Velasquez S.L."/>
            <person name="Kruys A."/>
            <person name="Hutchinson M.I."/>
            <person name="Powell A.J."/>
            <person name="Barry K."/>
            <person name="Miller A.N."/>
            <person name="Grigoriev I.V."/>
            <person name="Debuchy R."/>
            <person name="Gladieux P."/>
            <person name="Thoren M.H."/>
            <person name="Johannesson H."/>
        </authorList>
    </citation>
    <scope>NUCLEOTIDE SEQUENCE</scope>
    <source>
        <strain evidence="2">PSN243</strain>
    </source>
</reference>
<gene>
    <name evidence="2" type="ORF">QBC34DRAFT_59290</name>
</gene>
<proteinExistence type="predicted"/>
<protein>
    <recommendedName>
        <fullName evidence="4">Fungal N-terminal domain-containing protein</fullName>
    </recommendedName>
</protein>
<evidence type="ECO:0000313" key="3">
    <source>
        <dbReference type="Proteomes" id="UP001321760"/>
    </source>
</evidence>
<evidence type="ECO:0000313" key="2">
    <source>
        <dbReference type="EMBL" id="KAK4451254.1"/>
    </source>
</evidence>
<dbReference type="Pfam" id="PF13374">
    <property type="entry name" value="TPR_10"/>
    <property type="match status" value="1"/>
</dbReference>
<feature type="region of interest" description="Disordered" evidence="1">
    <location>
        <begin position="444"/>
        <end position="471"/>
    </location>
</feature>
<sequence length="471" mass="51799">MRSKRSRLCWETMAKTSDQLSSTADLDPDGELWGSVKTLLDDIRMTLTRLADLLDGIESSAGSVLARGVLRRPVKQTRLKMKMKELVTFRDRVASCNAAMNSTLQMINLCMLIRNKASQDVVQAGLSDLKKQMGDVDAVMQVTRSAVETASSQAVTMIGVAASTTEGSTAQEQSMVEGVDMAMEGARVSQNLERFVRAVDKFHSNASTIISDGIRSTVWDGSMRGEPLSEEKYSKIENWIPPTIDEMPAAETSLETAQSDSDGEGERDFAHRLEQLALAKQRKGDAAGAEDFFRKAITRGESVRRPPQEVESMKLQLAYAYICQGKWEEAEVIVLPIAVEGKSKDLRAIHSLHALAIAHFELSDLDTAEEFAVRALAGKERLLGKAHRSTSDTRALLAAICDSRGERSLAEAHKSFIPGHHQAQAQSSPVSYILRCLAPTALPLRPAPAPSRRPRRVLQRPQRKPGEETFN</sequence>
<keyword evidence="3" id="KW-1185">Reference proteome</keyword>
<organism evidence="2 3">
    <name type="scientific">Podospora aff. communis PSN243</name>
    <dbReference type="NCBI Taxonomy" id="3040156"/>
    <lineage>
        <taxon>Eukaryota</taxon>
        <taxon>Fungi</taxon>
        <taxon>Dikarya</taxon>
        <taxon>Ascomycota</taxon>
        <taxon>Pezizomycotina</taxon>
        <taxon>Sordariomycetes</taxon>
        <taxon>Sordariomycetidae</taxon>
        <taxon>Sordariales</taxon>
        <taxon>Podosporaceae</taxon>
        <taxon>Podospora</taxon>
    </lineage>
</organism>
<dbReference type="SUPFAM" id="SSF48452">
    <property type="entry name" value="TPR-like"/>
    <property type="match status" value="1"/>
</dbReference>
<reference evidence="2" key="1">
    <citation type="journal article" date="2023" name="Mol. Phylogenet. Evol.">
        <title>Genome-scale phylogeny and comparative genomics of the fungal order Sordariales.</title>
        <authorList>
            <person name="Hensen N."/>
            <person name="Bonometti L."/>
            <person name="Westerberg I."/>
            <person name="Brannstrom I.O."/>
            <person name="Guillou S."/>
            <person name="Cros-Aarteil S."/>
            <person name="Calhoun S."/>
            <person name="Haridas S."/>
            <person name="Kuo A."/>
            <person name="Mondo S."/>
            <person name="Pangilinan J."/>
            <person name="Riley R."/>
            <person name="LaButti K."/>
            <person name="Andreopoulos B."/>
            <person name="Lipzen A."/>
            <person name="Chen C."/>
            <person name="Yan M."/>
            <person name="Daum C."/>
            <person name="Ng V."/>
            <person name="Clum A."/>
            <person name="Steindorff A."/>
            <person name="Ohm R.A."/>
            <person name="Martin F."/>
            <person name="Silar P."/>
            <person name="Natvig D.O."/>
            <person name="Lalanne C."/>
            <person name="Gautier V."/>
            <person name="Ament-Velasquez S.L."/>
            <person name="Kruys A."/>
            <person name="Hutchinson M.I."/>
            <person name="Powell A.J."/>
            <person name="Barry K."/>
            <person name="Miller A.N."/>
            <person name="Grigoriev I.V."/>
            <person name="Debuchy R."/>
            <person name="Gladieux P."/>
            <person name="Hiltunen Thoren M."/>
            <person name="Johannesson H."/>
        </authorList>
    </citation>
    <scope>NUCLEOTIDE SEQUENCE</scope>
    <source>
        <strain evidence="2">PSN243</strain>
    </source>
</reference>
<comment type="caution">
    <text evidence="2">The sequence shown here is derived from an EMBL/GenBank/DDBJ whole genome shotgun (WGS) entry which is preliminary data.</text>
</comment>
<dbReference type="Gene3D" id="1.25.40.10">
    <property type="entry name" value="Tetratricopeptide repeat domain"/>
    <property type="match status" value="2"/>
</dbReference>
<evidence type="ECO:0008006" key="4">
    <source>
        <dbReference type="Google" id="ProtNLM"/>
    </source>
</evidence>
<name>A0AAV9GTD1_9PEZI</name>
<dbReference type="InterPro" id="IPR011990">
    <property type="entry name" value="TPR-like_helical_dom_sf"/>
</dbReference>
<accession>A0AAV9GTD1</accession>
<dbReference type="AlphaFoldDB" id="A0AAV9GTD1"/>
<evidence type="ECO:0000256" key="1">
    <source>
        <dbReference type="SAM" id="MobiDB-lite"/>
    </source>
</evidence>
<dbReference type="EMBL" id="MU865929">
    <property type="protein sequence ID" value="KAK4451254.1"/>
    <property type="molecule type" value="Genomic_DNA"/>
</dbReference>
<dbReference type="Proteomes" id="UP001321760">
    <property type="component" value="Unassembled WGS sequence"/>
</dbReference>